<gene>
    <name evidence="1" type="ORF">GO495_31430</name>
</gene>
<dbReference type="RefSeq" id="WP_157303928.1">
    <property type="nucleotide sequence ID" value="NZ_WRXO01000017.1"/>
</dbReference>
<proteinExistence type="predicted"/>
<keyword evidence="2" id="KW-1185">Reference proteome</keyword>
<sequence length="1033" mass="113178">MKNTFNEDYIRTALTAASLEKFAVTYSTSEYHYTLYYYDQAGNLVKTIPPAGVIKNRSASWLDSVKTARLNGVKLVPKHKMATEYRYNTLNAVVAQKTPDAGGSKFWYDRLGRVAVSQNAKQAGVNAYSYSMYDPLGRISEVGELTSVTPISDSISRKESVLTAWMNAAGSSRREISHTVYDESISPFEGELWNATNLRNRVSWSAIYNSASEQASGYYSAGTFYSYDIHGNVNLLLQDYKLGGMADAGNGNRWKKIAYQYDLISGKVNTVSYQPGKPDAFYHRYSYDAENRITNVETSKDSIYWENDAFYQYYKHGPLARAVIGQQQVQGLDYAYTLQGWLKGVNSTAVTSAFDMGHDGAAGSMVAKDVFGLALHYYGNNEYSPVNNTLTPFAAVSGLTSLFNGNISAISQNLPSLGNPLLYSYNYDVLNRLKKMQASNGLNKATNTWTPVALSDYKESISYDANGNILTYDRYGNKAAPNKQMDSLSYNYRTGTNKLDFIKDDIAATNYDNDIDNQLIGNYDYDAVGNLVKDSAGGIQNIRWNVYGKIAAITKTDGTTISYTYDVAGNRVSKTVNGIQTWYVRDASGNVMSVYTKGDNAINSGTLSQTETHLYGSSRLGINTLNTNMESGVTPVTVNLTGLGSGFNINFIRGKKFFELSNHLGNVLATVSDKKTSIFTGSVFDHYDAAIVSSQEYYPFGMQMPERGFSSSKYRYGFNGKENDNEVKGEGNQQDYGLRVYDPRLGRFFSVDPLAPKYPELTPYQFASNTPMQAVDLDGGEANYIIQNGRKWAESMSSDNLRHQIPANAYIPSLGAAEYGAQNGAQTGMFIVGSVFVVAKAPAVLSAVGRGISFGWKWYVNGGHTMVSAATGDASAAFGPSAAGATGVGIATYEIAARDEAISSEVTYFRVQGGTPPKASRNLISVNEIGNVKVKNTTLNISAGDGEHVEHFLKLRPEASVVKFKVPGWFDDFLKEYAIPQAEYSKNPANQGGLAPKLVDPTTPGTSYELPPIWTQWINENAVKGSGEVIKPQ</sequence>
<dbReference type="InterPro" id="IPR031325">
    <property type="entry name" value="RHS_repeat"/>
</dbReference>
<dbReference type="Gene3D" id="2.180.10.10">
    <property type="entry name" value="RHS repeat-associated core"/>
    <property type="match status" value="1"/>
</dbReference>
<name>A0A6N8JLU0_9BACT</name>
<dbReference type="InterPro" id="IPR050708">
    <property type="entry name" value="T6SS_VgrG/RHS"/>
</dbReference>
<evidence type="ECO:0000313" key="1">
    <source>
        <dbReference type="EMBL" id="MVT45142.1"/>
    </source>
</evidence>
<dbReference type="InterPro" id="IPR006530">
    <property type="entry name" value="YD"/>
</dbReference>
<evidence type="ECO:0000313" key="2">
    <source>
        <dbReference type="Proteomes" id="UP000468388"/>
    </source>
</evidence>
<dbReference type="NCBIfam" id="TIGR01643">
    <property type="entry name" value="YD_repeat_2x"/>
    <property type="match status" value="1"/>
</dbReference>
<organism evidence="1 2">
    <name type="scientific">Chitinophaga oryziterrae</name>
    <dbReference type="NCBI Taxonomy" id="1031224"/>
    <lineage>
        <taxon>Bacteria</taxon>
        <taxon>Pseudomonadati</taxon>
        <taxon>Bacteroidota</taxon>
        <taxon>Chitinophagia</taxon>
        <taxon>Chitinophagales</taxon>
        <taxon>Chitinophagaceae</taxon>
        <taxon>Chitinophaga</taxon>
    </lineage>
</organism>
<accession>A0A6N8JLU0</accession>
<comment type="caution">
    <text evidence="1">The sequence shown here is derived from an EMBL/GenBank/DDBJ whole genome shotgun (WGS) entry which is preliminary data.</text>
</comment>
<reference evidence="1 2" key="1">
    <citation type="submission" date="2019-12" db="EMBL/GenBank/DDBJ databases">
        <title>The draft genomic sequence of strain Chitinophaga oryziterrae JCM 16595.</title>
        <authorList>
            <person name="Zhang X."/>
        </authorList>
    </citation>
    <scope>NUCLEOTIDE SEQUENCE [LARGE SCALE GENOMIC DNA]</scope>
    <source>
        <strain evidence="1 2">JCM 16595</strain>
    </source>
</reference>
<dbReference type="AlphaFoldDB" id="A0A6N8JLU0"/>
<dbReference type="EMBL" id="WRXO01000017">
    <property type="protein sequence ID" value="MVT45142.1"/>
    <property type="molecule type" value="Genomic_DNA"/>
</dbReference>
<dbReference type="NCBIfam" id="TIGR03696">
    <property type="entry name" value="Rhs_assc_core"/>
    <property type="match status" value="1"/>
</dbReference>
<protein>
    <recommendedName>
        <fullName evidence="3">RHS repeat-associated core domain-containing protein</fullName>
    </recommendedName>
</protein>
<dbReference type="PANTHER" id="PTHR32305">
    <property type="match status" value="1"/>
</dbReference>
<dbReference type="OrthoDB" id="2972467at2"/>
<dbReference type="Proteomes" id="UP000468388">
    <property type="component" value="Unassembled WGS sequence"/>
</dbReference>
<dbReference type="PANTHER" id="PTHR32305:SF15">
    <property type="entry name" value="PROTEIN RHSA-RELATED"/>
    <property type="match status" value="1"/>
</dbReference>
<dbReference type="InterPro" id="IPR022385">
    <property type="entry name" value="Rhs_assc_core"/>
</dbReference>
<dbReference type="Pfam" id="PF05593">
    <property type="entry name" value="RHS_repeat"/>
    <property type="match status" value="1"/>
</dbReference>
<evidence type="ECO:0008006" key="3">
    <source>
        <dbReference type="Google" id="ProtNLM"/>
    </source>
</evidence>